<feature type="region of interest" description="Disordered" evidence="1">
    <location>
        <begin position="121"/>
        <end position="205"/>
    </location>
</feature>
<evidence type="ECO:0000313" key="2">
    <source>
        <dbReference type="EMBL" id="KAF2308338.1"/>
    </source>
</evidence>
<sequence length="205" mass="23606">MELNTRIEELDRGVEEFLEEMLCSLNAAINKLASEGHLGSWRMPRELIMPHCIWPTQLWFGGIEGLWTLKKIPDYLDQEALFAFMNGLQNWVKMEIERRGAQELAMAISIVESLIEFRKSDKSKNDTKTHKGKSGGEPPKHKKGGSKKWKSKETTSKGDRPRKFDRPRDRPPLKCFLCDGPHRVRECPKRNTLSALVGNREARPH</sequence>
<evidence type="ECO:0000256" key="1">
    <source>
        <dbReference type="SAM" id="MobiDB-lite"/>
    </source>
</evidence>
<feature type="compositionally biased region" description="Basic residues" evidence="1">
    <location>
        <begin position="140"/>
        <end position="150"/>
    </location>
</feature>
<reference evidence="2 3" key="1">
    <citation type="journal article" date="2020" name="Mol. Plant">
        <title>The Chromosome-Based Rubber Tree Genome Provides New Insights into Spurge Genome Evolution and Rubber Biosynthesis.</title>
        <authorList>
            <person name="Liu J."/>
            <person name="Shi C."/>
            <person name="Shi C.C."/>
            <person name="Li W."/>
            <person name="Zhang Q.J."/>
            <person name="Zhang Y."/>
            <person name="Li K."/>
            <person name="Lu H.F."/>
            <person name="Shi C."/>
            <person name="Zhu S.T."/>
            <person name="Xiao Z.Y."/>
            <person name="Nan H."/>
            <person name="Yue Y."/>
            <person name="Zhu X.G."/>
            <person name="Wu Y."/>
            <person name="Hong X.N."/>
            <person name="Fan G.Y."/>
            <person name="Tong Y."/>
            <person name="Zhang D."/>
            <person name="Mao C.L."/>
            <person name="Liu Y.L."/>
            <person name="Hao S.J."/>
            <person name="Liu W.Q."/>
            <person name="Lv M.Q."/>
            <person name="Zhang H.B."/>
            <person name="Liu Y."/>
            <person name="Hu-Tang G.R."/>
            <person name="Wang J.P."/>
            <person name="Wang J.H."/>
            <person name="Sun Y.H."/>
            <person name="Ni S.B."/>
            <person name="Chen W.B."/>
            <person name="Zhang X.C."/>
            <person name="Jiao Y.N."/>
            <person name="Eichler E.E."/>
            <person name="Li G.H."/>
            <person name="Liu X."/>
            <person name="Gao L.Z."/>
        </authorList>
    </citation>
    <scope>NUCLEOTIDE SEQUENCE [LARGE SCALE GENOMIC DNA]</scope>
    <source>
        <strain evidence="3">cv. GT1</strain>
        <tissue evidence="2">Leaf</tissue>
    </source>
</reference>
<proteinExistence type="predicted"/>
<feature type="compositionally biased region" description="Basic and acidic residues" evidence="1">
    <location>
        <begin position="151"/>
        <end position="172"/>
    </location>
</feature>
<gene>
    <name evidence="2" type="ORF">GH714_040416</name>
</gene>
<feature type="compositionally biased region" description="Basic and acidic residues" evidence="1">
    <location>
        <begin position="180"/>
        <end position="189"/>
    </location>
</feature>
<dbReference type="EMBL" id="JAAGAX010000008">
    <property type="protein sequence ID" value="KAF2308338.1"/>
    <property type="molecule type" value="Genomic_DNA"/>
</dbReference>
<keyword evidence="3" id="KW-1185">Reference proteome</keyword>
<accession>A0A6A6M713</accession>
<organism evidence="2 3">
    <name type="scientific">Hevea brasiliensis</name>
    <name type="common">Para rubber tree</name>
    <name type="synonym">Siphonia brasiliensis</name>
    <dbReference type="NCBI Taxonomy" id="3981"/>
    <lineage>
        <taxon>Eukaryota</taxon>
        <taxon>Viridiplantae</taxon>
        <taxon>Streptophyta</taxon>
        <taxon>Embryophyta</taxon>
        <taxon>Tracheophyta</taxon>
        <taxon>Spermatophyta</taxon>
        <taxon>Magnoliopsida</taxon>
        <taxon>eudicotyledons</taxon>
        <taxon>Gunneridae</taxon>
        <taxon>Pentapetalae</taxon>
        <taxon>rosids</taxon>
        <taxon>fabids</taxon>
        <taxon>Malpighiales</taxon>
        <taxon>Euphorbiaceae</taxon>
        <taxon>Crotonoideae</taxon>
        <taxon>Micrandreae</taxon>
        <taxon>Hevea</taxon>
    </lineage>
</organism>
<name>A0A6A6M713_HEVBR</name>
<comment type="caution">
    <text evidence="2">The sequence shown here is derived from an EMBL/GenBank/DDBJ whole genome shotgun (WGS) entry which is preliminary data.</text>
</comment>
<dbReference type="Proteomes" id="UP000467840">
    <property type="component" value="Chromosome 9"/>
</dbReference>
<dbReference type="AlphaFoldDB" id="A0A6A6M713"/>
<evidence type="ECO:0000313" key="3">
    <source>
        <dbReference type="Proteomes" id="UP000467840"/>
    </source>
</evidence>
<protein>
    <submittedName>
        <fullName evidence="2">Uncharacterized protein</fullName>
    </submittedName>
</protein>